<feature type="region of interest" description="Disordered" evidence="1">
    <location>
        <begin position="195"/>
        <end position="223"/>
    </location>
</feature>
<sequence>MSAEHDHDLPPSAFEGVSPPSRELALWRDDMRAERFDLLASRLKRYLPHGLIAAVVIAGGFAVASYATAPALTDGVDELAAIDARRMGLAANLDASGAEKRSASLTRDVGSLKSEIARLQKALGQSKAAQNVLSKSTAGQAAANQDEVRGLKAEIASLTKTLDATRDSAASKIDALQAKVDEPKQDDPRVAELQDRLDKLEKSTATKKDASPETTGSVAPKSPASQIVRNWTVREVNDNVAVLEGRHGIIEVEPGARAPGIGRIRSIERRDGEWVVVTDRGVILQR</sequence>
<dbReference type="Gene3D" id="1.10.287.1490">
    <property type="match status" value="1"/>
</dbReference>
<protein>
    <submittedName>
        <fullName evidence="3">Uncharacterized protein</fullName>
    </submittedName>
</protein>
<feature type="compositionally biased region" description="Basic and acidic residues" evidence="1">
    <location>
        <begin position="195"/>
        <end position="211"/>
    </location>
</feature>
<accession>A0A9W6MW46</accession>
<evidence type="ECO:0000256" key="2">
    <source>
        <dbReference type="SAM" id="Phobius"/>
    </source>
</evidence>
<name>A0A9W6MW46_9HYPH</name>
<feature type="compositionally biased region" description="Polar residues" evidence="1">
    <location>
        <begin position="212"/>
        <end position="223"/>
    </location>
</feature>
<evidence type="ECO:0000313" key="4">
    <source>
        <dbReference type="Proteomes" id="UP001143372"/>
    </source>
</evidence>
<evidence type="ECO:0000256" key="1">
    <source>
        <dbReference type="SAM" id="MobiDB-lite"/>
    </source>
</evidence>
<keyword evidence="2" id="KW-0812">Transmembrane</keyword>
<gene>
    <name evidence="3" type="ORF">GCM10008179_27370</name>
</gene>
<keyword evidence="4" id="KW-1185">Reference proteome</keyword>
<dbReference type="Proteomes" id="UP001143372">
    <property type="component" value="Unassembled WGS sequence"/>
</dbReference>
<feature type="transmembrane region" description="Helical" evidence="2">
    <location>
        <begin position="46"/>
        <end position="67"/>
    </location>
</feature>
<keyword evidence="2" id="KW-1133">Transmembrane helix</keyword>
<proteinExistence type="predicted"/>
<keyword evidence="2" id="KW-0472">Membrane</keyword>
<evidence type="ECO:0000313" key="3">
    <source>
        <dbReference type="EMBL" id="GLK69099.1"/>
    </source>
</evidence>
<dbReference type="AlphaFoldDB" id="A0A9W6MW46"/>
<dbReference type="EMBL" id="BSFI01000020">
    <property type="protein sequence ID" value="GLK69099.1"/>
    <property type="molecule type" value="Genomic_DNA"/>
</dbReference>
<dbReference type="RefSeq" id="WP_271169336.1">
    <property type="nucleotide sequence ID" value="NZ_BSFI01000020.1"/>
</dbReference>
<comment type="caution">
    <text evidence="3">The sequence shown here is derived from an EMBL/GenBank/DDBJ whole genome shotgun (WGS) entry which is preliminary data.</text>
</comment>
<organism evidence="3 4">
    <name type="scientific">Hansschlegelia plantiphila</name>
    <dbReference type="NCBI Taxonomy" id="374655"/>
    <lineage>
        <taxon>Bacteria</taxon>
        <taxon>Pseudomonadati</taxon>
        <taxon>Pseudomonadota</taxon>
        <taxon>Alphaproteobacteria</taxon>
        <taxon>Hyphomicrobiales</taxon>
        <taxon>Methylopilaceae</taxon>
        <taxon>Hansschlegelia</taxon>
    </lineage>
</organism>
<reference evidence="3" key="1">
    <citation type="journal article" date="2014" name="Int. J. Syst. Evol. Microbiol.">
        <title>Complete genome sequence of Corynebacterium casei LMG S-19264T (=DSM 44701T), isolated from a smear-ripened cheese.</title>
        <authorList>
            <consortium name="US DOE Joint Genome Institute (JGI-PGF)"/>
            <person name="Walter F."/>
            <person name="Albersmeier A."/>
            <person name="Kalinowski J."/>
            <person name="Ruckert C."/>
        </authorList>
    </citation>
    <scope>NUCLEOTIDE SEQUENCE</scope>
    <source>
        <strain evidence="3">VKM B-2347</strain>
    </source>
</reference>
<reference evidence="3" key="2">
    <citation type="submission" date="2023-01" db="EMBL/GenBank/DDBJ databases">
        <authorList>
            <person name="Sun Q."/>
            <person name="Evtushenko L."/>
        </authorList>
    </citation>
    <scope>NUCLEOTIDE SEQUENCE</scope>
    <source>
        <strain evidence="3">VKM B-2347</strain>
    </source>
</reference>